<feature type="domain" description="RCK C-terminal" evidence="2">
    <location>
        <begin position="138"/>
        <end position="220"/>
    </location>
</feature>
<dbReference type="InterPro" id="IPR050721">
    <property type="entry name" value="Trk_Ktr_HKT_K-transport"/>
</dbReference>
<reference evidence="3 4" key="1">
    <citation type="submission" date="2012-08" db="EMBL/GenBank/DDBJ databases">
        <title>Whole genome shotgun sequence of Gordonia rhizosphera NBRC 16068.</title>
        <authorList>
            <person name="Takarada H."/>
            <person name="Isaki S."/>
            <person name="Hosoyama A."/>
            <person name="Tsuchikane K."/>
            <person name="Katsumata H."/>
            <person name="Baba S."/>
            <person name="Ohji S."/>
            <person name="Yamazaki S."/>
            <person name="Fujita N."/>
        </authorList>
    </citation>
    <scope>NUCLEOTIDE SEQUENCE [LARGE SCALE GENOMIC DNA]</scope>
    <source>
        <strain evidence="3 4">NBRC 16068</strain>
    </source>
</reference>
<evidence type="ECO:0000313" key="3">
    <source>
        <dbReference type="EMBL" id="GAB91316.1"/>
    </source>
</evidence>
<feature type="domain" description="RCK N-terminal" evidence="1">
    <location>
        <begin position="6"/>
        <end position="122"/>
    </location>
</feature>
<dbReference type="PANTHER" id="PTHR43833">
    <property type="entry name" value="POTASSIUM CHANNEL PROTEIN 2-RELATED-RELATED"/>
    <property type="match status" value="1"/>
</dbReference>
<dbReference type="PROSITE" id="PS51201">
    <property type="entry name" value="RCK_N"/>
    <property type="match status" value="1"/>
</dbReference>
<evidence type="ECO:0000313" key="4">
    <source>
        <dbReference type="Proteomes" id="UP000008363"/>
    </source>
</evidence>
<protein>
    <submittedName>
        <fullName evidence="3">Ktr system potassium uptake protein KtrA</fullName>
    </submittedName>
</protein>
<dbReference type="InterPro" id="IPR036721">
    <property type="entry name" value="RCK_C_sf"/>
</dbReference>
<gene>
    <name evidence="3" type="primary">ktrA</name>
    <name evidence="3" type="ORF">GORHZ_126_00570</name>
</gene>
<dbReference type="SUPFAM" id="SSF51735">
    <property type="entry name" value="NAD(P)-binding Rossmann-fold domains"/>
    <property type="match status" value="1"/>
</dbReference>
<evidence type="ECO:0000259" key="1">
    <source>
        <dbReference type="PROSITE" id="PS51201"/>
    </source>
</evidence>
<dbReference type="InterPro" id="IPR006037">
    <property type="entry name" value="RCK_C"/>
</dbReference>
<evidence type="ECO:0000259" key="2">
    <source>
        <dbReference type="PROSITE" id="PS51202"/>
    </source>
</evidence>
<comment type="caution">
    <text evidence="3">The sequence shown here is derived from an EMBL/GenBank/DDBJ whole genome shotgun (WGS) entry which is preliminary data.</text>
</comment>
<dbReference type="RefSeq" id="WP_006334662.1">
    <property type="nucleotide sequence ID" value="NZ_BAHC01000126.1"/>
</dbReference>
<dbReference type="GO" id="GO:0008324">
    <property type="term" value="F:monoatomic cation transmembrane transporter activity"/>
    <property type="evidence" value="ECO:0007669"/>
    <property type="project" value="InterPro"/>
</dbReference>
<dbReference type="GO" id="GO:0006813">
    <property type="term" value="P:potassium ion transport"/>
    <property type="evidence" value="ECO:0007669"/>
    <property type="project" value="InterPro"/>
</dbReference>
<keyword evidence="4" id="KW-1185">Reference proteome</keyword>
<dbReference type="InterPro" id="IPR003148">
    <property type="entry name" value="RCK_N"/>
</dbReference>
<dbReference type="Pfam" id="PF02254">
    <property type="entry name" value="TrkA_N"/>
    <property type="match status" value="1"/>
</dbReference>
<dbReference type="Pfam" id="PF02080">
    <property type="entry name" value="TrkA_C"/>
    <property type="match status" value="1"/>
</dbReference>
<organism evidence="3 4">
    <name type="scientific">Gordonia rhizosphera NBRC 16068</name>
    <dbReference type="NCBI Taxonomy" id="1108045"/>
    <lineage>
        <taxon>Bacteria</taxon>
        <taxon>Bacillati</taxon>
        <taxon>Actinomycetota</taxon>
        <taxon>Actinomycetes</taxon>
        <taxon>Mycobacteriales</taxon>
        <taxon>Gordoniaceae</taxon>
        <taxon>Gordonia</taxon>
    </lineage>
</organism>
<dbReference type="STRING" id="1108045.GORHZ_126_00570"/>
<accession>K6WC79</accession>
<dbReference type="SUPFAM" id="SSF116726">
    <property type="entry name" value="TrkA C-terminal domain-like"/>
    <property type="match status" value="1"/>
</dbReference>
<dbReference type="InterPro" id="IPR036291">
    <property type="entry name" value="NAD(P)-bd_dom_sf"/>
</dbReference>
<sequence length="220" mass="24036">MAEWEKEPVVVIGLGRFGTAVALELTRRGIEVLAIDESPKRVQSLSGHLTKVVAADTTDIDALRDLGVDEFYRAVVAVGTDIEASILTTSLLVELEVDDIWAKAISAHHGRILDRVGANHVVYPELEAGERVAHLVSGRILDYMQVDEDFAMAKITPPRQVVGMPLGETKLRSKYGITVVGVKYAGKTFTYATAETELTHDDIILVTGRSRDIDRLVGLD</sequence>
<dbReference type="PROSITE" id="PS51202">
    <property type="entry name" value="RCK_C"/>
    <property type="match status" value="1"/>
</dbReference>
<proteinExistence type="predicted"/>
<dbReference type="PANTHER" id="PTHR43833:SF7">
    <property type="entry name" value="KTR SYSTEM POTASSIUM UPTAKE PROTEIN C"/>
    <property type="match status" value="1"/>
</dbReference>
<dbReference type="EMBL" id="BAHC01000126">
    <property type="protein sequence ID" value="GAB91316.1"/>
    <property type="molecule type" value="Genomic_DNA"/>
</dbReference>
<dbReference type="AlphaFoldDB" id="K6WC79"/>
<dbReference type="Gene3D" id="3.30.70.1450">
    <property type="entry name" value="Regulator of K+ conductance, C-terminal domain"/>
    <property type="match status" value="1"/>
</dbReference>
<dbReference type="Proteomes" id="UP000008363">
    <property type="component" value="Unassembled WGS sequence"/>
</dbReference>
<dbReference type="OrthoDB" id="9776294at2"/>
<dbReference type="Gene3D" id="3.40.50.720">
    <property type="entry name" value="NAD(P)-binding Rossmann-like Domain"/>
    <property type="match status" value="1"/>
</dbReference>
<name>K6WC79_9ACTN</name>
<dbReference type="eggNOG" id="COG0569">
    <property type="taxonomic scope" value="Bacteria"/>
</dbReference>